<dbReference type="OrthoDB" id="9157663at2"/>
<evidence type="ECO:0000313" key="1">
    <source>
        <dbReference type="EMBL" id="OZI35352.1"/>
    </source>
</evidence>
<organism evidence="1 2">
    <name type="scientific">Bordetella genomosp. 1</name>
    <dbReference type="NCBI Taxonomy" id="1395607"/>
    <lineage>
        <taxon>Bacteria</taxon>
        <taxon>Pseudomonadati</taxon>
        <taxon>Pseudomonadota</taxon>
        <taxon>Betaproteobacteria</taxon>
        <taxon>Burkholderiales</taxon>
        <taxon>Alcaligenaceae</taxon>
        <taxon>Bordetella</taxon>
    </lineage>
</organism>
<accession>A0A261SEG3</accession>
<comment type="caution">
    <text evidence="1">The sequence shown here is derived from an EMBL/GenBank/DDBJ whole genome shotgun (WGS) entry which is preliminary data.</text>
</comment>
<sequence>MSIHGFNPGALQSQDLGERQPLLDDHNAPGHGTINAVRGQGEALDGVMIDVGDGQQREQLLNQGSAARDFFSALAAPFKAIGRTIEGIFSSQARETRSERGLEAQQGAMLAALRQPMENSILDQQGNGPATVFDKLVEHAVFTGSPLANQPDTLRGLVAMGERLADALANGASQQGVLQVTGGDGQTHAVHSGVETTRALGWYMMAQAALQDVNATDPQATSNMVTSGSIVMPDEGNRIYDFLKAAPTSDARMSTHFNERSAADAKHSVFGFIPTSKPEQRGTEDYLNKLPGKGGTMLFDKLHDMSSGRPGARGELLVKFEHVGCPPFFCGKESHENAGTAIGRFFGALSRNVGHGIDLIKSKFTSGGHGNDVVRQEHVYKGHLKNTVYTPFVDLHKAAEAMSPRFSAIDAKTAETLAKRAGLPALTGLLSQLKSQAEQAGDAAFAAQVQQAIDATEQAANALNAGAGDLGIERRGAEVHISLARTWAQNP</sequence>
<gene>
    <name evidence="1" type="ORF">CEG14_09655</name>
</gene>
<protein>
    <submittedName>
        <fullName evidence="1">Uncharacterized protein</fullName>
    </submittedName>
</protein>
<evidence type="ECO:0000313" key="2">
    <source>
        <dbReference type="Proteomes" id="UP000217005"/>
    </source>
</evidence>
<dbReference type="EMBL" id="NEVL01000003">
    <property type="protein sequence ID" value="OZI35352.1"/>
    <property type="molecule type" value="Genomic_DNA"/>
</dbReference>
<name>A0A261SEG3_9BORD</name>
<reference evidence="1 2" key="1">
    <citation type="submission" date="2017-05" db="EMBL/GenBank/DDBJ databases">
        <title>Complete and WGS of Bordetella genogroups.</title>
        <authorList>
            <person name="Spilker T."/>
            <person name="LiPuma J."/>
        </authorList>
    </citation>
    <scope>NUCLEOTIDE SEQUENCE [LARGE SCALE GENOMIC DNA]</scope>
    <source>
        <strain evidence="1 2">AU17610</strain>
    </source>
</reference>
<proteinExistence type="predicted"/>
<dbReference type="Proteomes" id="UP000217005">
    <property type="component" value="Unassembled WGS sequence"/>
</dbReference>
<dbReference type="RefSeq" id="WP_094826161.1">
    <property type="nucleotide sequence ID" value="NZ_NEVL01000003.1"/>
</dbReference>
<dbReference type="AlphaFoldDB" id="A0A261SEG3"/>